<feature type="region of interest" description="Disordered" evidence="1">
    <location>
        <begin position="87"/>
        <end position="106"/>
    </location>
</feature>
<evidence type="ECO:0000313" key="3">
    <source>
        <dbReference type="Proteomes" id="UP000030763"/>
    </source>
</evidence>
<dbReference type="AlphaFoldDB" id="U6MBT2"/>
<feature type="compositionally biased region" description="Basic and acidic residues" evidence="1">
    <location>
        <begin position="463"/>
        <end position="472"/>
    </location>
</feature>
<dbReference type="OrthoDB" id="333657at2759"/>
<dbReference type="Proteomes" id="UP000030763">
    <property type="component" value="Unassembled WGS sequence"/>
</dbReference>
<organism evidence="2 3">
    <name type="scientific">Eimeria maxima</name>
    <name type="common">Coccidian parasite</name>
    <dbReference type="NCBI Taxonomy" id="5804"/>
    <lineage>
        <taxon>Eukaryota</taxon>
        <taxon>Sar</taxon>
        <taxon>Alveolata</taxon>
        <taxon>Apicomplexa</taxon>
        <taxon>Conoidasida</taxon>
        <taxon>Coccidia</taxon>
        <taxon>Eucoccidiorida</taxon>
        <taxon>Eimeriorina</taxon>
        <taxon>Eimeriidae</taxon>
        <taxon>Eimeria</taxon>
    </lineage>
</organism>
<dbReference type="GeneID" id="25334339"/>
<reference evidence="2" key="2">
    <citation type="submission" date="2013-10" db="EMBL/GenBank/DDBJ databases">
        <authorList>
            <person name="Aslett M."/>
        </authorList>
    </citation>
    <scope>NUCLEOTIDE SEQUENCE [LARGE SCALE GENOMIC DNA]</scope>
    <source>
        <strain evidence="2">Weybridge</strain>
    </source>
</reference>
<gene>
    <name evidence="2" type="ORF">EMWEY_00003530</name>
</gene>
<feature type="region of interest" description="Disordered" evidence="1">
    <location>
        <begin position="463"/>
        <end position="518"/>
    </location>
</feature>
<dbReference type="OMA" id="WANPRRS"/>
<accession>U6MBT2</accession>
<proteinExistence type="predicted"/>
<dbReference type="EMBL" id="HG720102">
    <property type="protein sequence ID" value="CDJ59105.1"/>
    <property type="molecule type" value="Genomic_DNA"/>
</dbReference>
<feature type="compositionally biased region" description="Basic and acidic residues" evidence="1">
    <location>
        <begin position="226"/>
        <end position="238"/>
    </location>
</feature>
<reference evidence="2" key="1">
    <citation type="submission" date="2013-10" db="EMBL/GenBank/DDBJ databases">
        <title>Genomic analysis of the causative agents of coccidiosis in chickens.</title>
        <authorList>
            <person name="Reid A.J."/>
            <person name="Blake D."/>
            <person name="Billington K."/>
            <person name="Browne H."/>
            <person name="Dunn M."/>
            <person name="Hung S."/>
            <person name="Kawahara F."/>
            <person name="Miranda-Saavedra D."/>
            <person name="Mourier T."/>
            <person name="Nagra H."/>
            <person name="Otto T.D."/>
            <person name="Rawlings N."/>
            <person name="Sanchez A."/>
            <person name="Sanders M."/>
            <person name="Subramaniam C."/>
            <person name="Tay Y."/>
            <person name="Dear P."/>
            <person name="Doerig C."/>
            <person name="Gruber A."/>
            <person name="Parkinson J."/>
            <person name="Shirley M."/>
            <person name="Wan K.L."/>
            <person name="Berriman M."/>
            <person name="Tomley F."/>
            <person name="Pain A."/>
        </authorList>
    </citation>
    <scope>NUCLEOTIDE SEQUENCE [LARGE SCALE GENOMIC DNA]</scope>
    <source>
        <strain evidence="2">Weybridge</strain>
    </source>
</reference>
<feature type="compositionally biased region" description="Basic and acidic residues" evidence="1">
    <location>
        <begin position="599"/>
        <end position="619"/>
    </location>
</feature>
<feature type="compositionally biased region" description="Basic and acidic residues" evidence="1">
    <location>
        <begin position="499"/>
        <end position="518"/>
    </location>
</feature>
<protein>
    <submittedName>
        <fullName evidence="2">Uncharacterized protein</fullName>
    </submittedName>
</protein>
<sequence>MGRACLWLSSDPQMRQEICLGSGGMSRQKALFITLAGLLLHSVKLTDSLVSAFSLHAHTPGLSSSWQPGIRPLPPLLAASISADSAGTSEEAGKYQQQDDETDVDTELEGGYPIHHSFPLDSTAIRSPMQHQPRGTRLIPGFPGPQFVSLRPSALYRRRLRRHRRDEGWQFSNLPVKRVFFAARRNHRDQLMHKWLYTRHVQCKRRAKEVRSVLQTQRREIFDHKIGEGHAPDSKEEALEPAPAQATANEAPVQALATVGSWSEAGNEPSKDCITAVRAALKSVPSAKVLSTMSAADLGRLHAQLRELLVDAVIAVAPPERVAAAASEGFSLPPPEAALAASPFPWWSSARGLQPWRGRKVSWAQQSRRVNWANPRRSVEPMVAGVLLPKEAAAVVAAERNARNRELLDSIRSFLFASSTDAEGQTEASSSEPAESCGAPAENLATPWFIRAEEDRLNRLLRWDGGRKKEQTDAPLGSSSSSSSSKSGSGSEPSSSADLPREEVQESESQNKGEERSFRCQQATCGEAGGVRRALGAAIDVALLLSEAIITKKSGAAAPFSWESPFLRSASSSKRRRWRERGRPAPEQRLPSRQARRLANKEKRLARKRASDETGKRAS</sequence>
<dbReference type="RefSeq" id="XP_013335753.1">
    <property type="nucleotide sequence ID" value="XM_013480299.1"/>
</dbReference>
<dbReference type="VEuPathDB" id="ToxoDB:EMWEY_00003530"/>
<feature type="compositionally biased region" description="Low complexity" evidence="1">
    <location>
        <begin position="477"/>
        <end position="496"/>
    </location>
</feature>
<feature type="region of interest" description="Disordered" evidence="1">
    <location>
        <begin position="226"/>
        <end position="247"/>
    </location>
</feature>
<keyword evidence="3" id="KW-1185">Reference proteome</keyword>
<evidence type="ECO:0000256" key="1">
    <source>
        <dbReference type="SAM" id="MobiDB-lite"/>
    </source>
</evidence>
<evidence type="ECO:0000313" key="2">
    <source>
        <dbReference type="EMBL" id="CDJ59105.1"/>
    </source>
</evidence>
<name>U6MBT2_EIMMA</name>
<feature type="region of interest" description="Disordered" evidence="1">
    <location>
        <begin position="563"/>
        <end position="619"/>
    </location>
</feature>